<comment type="caution">
    <text evidence="2">The sequence shown here is derived from an EMBL/GenBank/DDBJ whole genome shotgun (WGS) entry which is preliminary data.</text>
</comment>
<keyword evidence="3" id="KW-1185">Reference proteome</keyword>
<gene>
    <name evidence="2" type="ORF">O6P43_010659</name>
</gene>
<accession>A0AAD7Q0W6</accession>
<dbReference type="GO" id="GO:0050661">
    <property type="term" value="F:NADP binding"/>
    <property type="evidence" value="ECO:0007669"/>
    <property type="project" value="InterPro"/>
</dbReference>
<dbReference type="Proteomes" id="UP001163823">
    <property type="component" value="Chromosome 4"/>
</dbReference>
<protein>
    <submittedName>
        <fullName evidence="2">Tetrapyrrole biosynthesis</fullName>
    </submittedName>
</protein>
<evidence type="ECO:0000259" key="1">
    <source>
        <dbReference type="Pfam" id="PF00745"/>
    </source>
</evidence>
<dbReference type="InterPro" id="IPR015896">
    <property type="entry name" value="4pyrrol_synth_GluRdtase_dimer"/>
</dbReference>
<sequence>MAILPISYSIKVHQYNPISKARRDLLPHIVATSTHTVAAKPSSQAAANKSRKLIENSVLFDMFGAQHALTKDLISKEVELQGLEKEAQSIFRRLEMVVDRVIVLEINKFKRKIKCEMSQEEIILLDEMSREIVDKFLEQPIRFLRACDGNLEMKERIKELNLLVCMLEESTLTEEKMNIKRF</sequence>
<organism evidence="2 3">
    <name type="scientific">Quillaja saponaria</name>
    <name type="common">Soap bark tree</name>
    <dbReference type="NCBI Taxonomy" id="32244"/>
    <lineage>
        <taxon>Eukaryota</taxon>
        <taxon>Viridiplantae</taxon>
        <taxon>Streptophyta</taxon>
        <taxon>Embryophyta</taxon>
        <taxon>Tracheophyta</taxon>
        <taxon>Spermatophyta</taxon>
        <taxon>Magnoliopsida</taxon>
        <taxon>eudicotyledons</taxon>
        <taxon>Gunneridae</taxon>
        <taxon>Pentapetalae</taxon>
        <taxon>rosids</taxon>
        <taxon>fabids</taxon>
        <taxon>Fabales</taxon>
        <taxon>Quillajaceae</taxon>
        <taxon>Quillaja</taxon>
    </lineage>
</organism>
<feature type="domain" description="Tetrapyrrole biosynthesis glutamyl-tRNA reductase dimerisation" evidence="1">
    <location>
        <begin position="85"/>
        <end position="148"/>
    </location>
</feature>
<evidence type="ECO:0000313" key="3">
    <source>
        <dbReference type="Proteomes" id="UP001163823"/>
    </source>
</evidence>
<evidence type="ECO:0000313" key="2">
    <source>
        <dbReference type="EMBL" id="KAJ7972829.1"/>
    </source>
</evidence>
<dbReference type="Pfam" id="PF00745">
    <property type="entry name" value="GlutR_dimer"/>
    <property type="match status" value="1"/>
</dbReference>
<dbReference type="EMBL" id="JARAOO010000004">
    <property type="protein sequence ID" value="KAJ7972829.1"/>
    <property type="molecule type" value="Genomic_DNA"/>
</dbReference>
<dbReference type="GO" id="GO:0008883">
    <property type="term" value="F:glutamyl-tRNA reductase activity"/>
    <property type="evidence" value="ECO:0007669"/>
    <property type="project" value="InterPro"/>
</dbReference>
<name>A0AAD7Q0W6_QUISA</name>
<reference evidence="2" key="1">
    <citation type="journal article" date="2023" name="Science">
        <title>Elucidation of the pathway for biosynthesis of saponin adjuvants from the soapbark tree.</title>
        <authorList>
            <person name="Reed J."/>
            <person name="Orme A."/>
            <person name="El-Demerdash A."/>
            <person name="Owen C."/>
            <person name="Martin L.B.B."/>
            <person name="Misra R.C."/>
            <person name="Kikuchi S."/>
            <person name="Rejzek M."/>
            <person name="Martin A.C."/>
            <person name="Harkess A."/>
            <person name="Leebens-Mack J."/>
            <person name="Louveau T."/>
            <person name="Stephenson M.J."/>
            <person name="Osbourn A."/>
        </authorList>
    </citation>
    <scope>NUCLEOTIDE SEQUENCE</scope>
    <source>
        <strain evidence="2">S10</strain>
    </source>
</reference>
<dbReference type="AlphaFoldDB" id="A0AAD7Q0W6"/>
<dbReference type="GO" id="GO:0033014">
    <property type="term" value="P:tetrapyrrole biosynthetic process"/>
    <property type="evidence" value="ECO:0007669"/>
    <property type="project" value="InterPro"/>
</dbReference>
<dbReference type="KEGG" id="qsa:O6P43_010659"/>
<proteinExistence type="predicted"/>